<reference evidence="2 3" key="1">
    <citation type="submission" date="2020-10" db="EMBL/GenBank/DDBJ databases">
        <title>Genome sequencing of Bifidobacterium longum subsp. longum KCTC 5915.</title>
        <authorList>
            <person name="Kim J."/>
        </authorList>
    </citation>
    <scope>NUCLEOTIDE SEQUENCE [LARGE SCALE GENOMIC DNA]</scope>
    <source>
        <strain evidence="2 3">KCTC 5915</strain>
    </source>
</reference>
<sequence>MAVQLESLVPDDVEPGGDGVVLTRLANRLVNRIPMLCRLKTFYDGKETVPTKAVPRNMDVTSSDIYRRFVDICPMNLASTIANAVITSEKPTGFRLVSDKAMRSTAADDMWQKSGMNLKSLNMLRDASIYGAAYAQAWSTPNPAYISRLSPWDTVVSDDKSAAIVYSYDADEGTENIALYRLVRDDKGNVTDVYGRVARREVESRTLPTDSPDYEDAVYELANDDSKKKPSLPALFEWVGAASSDGLDFARDCGCLPIVQLKTATGRGQFEPHLPTLSAIDQQRFQRFCIQEMQAFKQRWVSGDLPEYYTKQDPAVKANRARAGEKIDYSSLFELGPAALWLMPKDAKMGESSVTDITPIVSAANTDIKQLAGASGTPLSILSPDVSGSAEGAKLTTRMLRLKVQDMNERANDAFVLLLRMALVASGQQSAADERFETMWQPVETPTDLEQAQAANYVKGLLPVKTIMRRFLNMSEMDIAEAMQDLQDTAFATALSQENTLVEGKTSQQSAPILQDTLDSTSTIPDLNDTLGDETLDSTNEVT</sequence>
<feature type="region of interest" description="Disordered" evidence="1">
    <location>
        <begin position="517"/>
        <end position="543"/>
    </location>
</feature>
<proteinExistence type="predicted"/>
<gene>
    <name evidence="2" type="ORF">BL5915_06355</name>
</gene>
<evidence type="ECO:0000313" key="2">
    <source>
        <dbReference type="EMBL" id="QOL54481.1"/>
    </source>
</evidence>
<evidence type="ECO:0000313" key="3">
    <source>
        <dbReference type="Proteomes" id="UP000593918"/>
    </source>
</evidence>
<name>A0A7L9UH90_BIFLL</name>
<protein>
    <recommendedName>
        <fullName evidence="4">Portal protein</fullName>
    </recommendedName>
</protein>
<dbReference type="Proteomes" id="UP000593918">
    <property type="component" value="Chromosome"/>
</dbReference>
<dbReference type="AlphaFoldDB" id="A0A7L9UH90"/>
<dbReference type="RefSeq" id="WP_200407896.1">
    <property type="nucleotide sequence ID" value="NZ_CP062943.1"/>
</dbReference>
<evidence type="ECO:0000256" key="1">
    <source>
        <dbReference type="SAM" id="MobiDB-lite"/>
    </source>
</evidence>
<accession>A0A7L9UH90</accession>
<organism evidence="2 3">
    <name type="scientific">Bifidobacterium longum subsp. longum</name>
    <dbReference type="NCBI Taxonomy" id="1679"/>
    <lineage>
        <taxon>Bacteria</taxon>
        <taxon>Bacillati</taxon>
        <taxon>Actinomycetota</taxon>
        <taxon>Actinomycetes</taxon>
        <taxon>Bifidobacteriales</taxon>
        <taxon>Bifidobacteriaceae</taxon>
        <taxon>Bifidobacterium</taxon>
    </lineage>
</organism>
<evidence type="ECO:0008006" key="4">
    <source>
        <dbReference type="Google" id="ProtNLM"/>
    </source>
</evidence>
<dbReference type="EMBL" id="CP062943">
    <property type="protein sequence ID" value="QOL54481.1"/>
    <property type="molecule type" value="Genomic_DNA"/>
</dbReference>